<gene>
    <name evidence="2" type="ORF">TrCOL_g12335</name>
</gene>
<feature type="compositionally biased region" description="Basic and acidic residues" evidence="1">
    <location>
        <begin position="219"/>
        <end position="236"/>
    </location>
</feature>
<protein>
    <recommendedName>
        <fullName evidence="4">Bud22 domain-containing protein</fullName>
    </recommendedName>
</protein>
<dbReference type="Proteomes" id="UP001165065">
    <property type="component" value="Unassembled WGS sequence"/>
</dbReference>
<feature type="compositionally biased region" description="Basic and acidic residues" evidence="1">
    <location>
        <begin position="123"/>
        <end position="151"/>
    </location>
</feature>
<name>A0A9W7LF66_9STRA</name>
<keyword evidence="3" id="KW-1185">Reference proteome</keyword>
<feature type="compositionally biased region" description="Acidic residues" evidence="1">
    <location>
        <begin position="237"/>
        <end position="246"/>
    </location>
</feature>
<sequence>MERLEHKIRVSIRRALKTSVQNEIRKQKRKIKEGVQEKKCGKTDAAECVISALESMGREVLERVVERRLGMGYRGVGNDPFDKYLEGLERAERRVAKEVGERVLGTAGVRKCMDEGNEELVKMRKREMGEGKGKKRKKGEDRKATRGEWSKGYEGQQGVFLTLNGDTEGDDDEDMSGPYGPGGGEVDEWGEIVKVKKNRKGQRARQAKARAKECRKRGEKWDSSVNWRERKDKGEGEEGEGGGEEEEVKIVLKAAVGRGGKGWKEEKGEASHPSWKAGKTKEKKGAIVEFTGNKITFD</sequence>
<organism evidence="2 3">
    <name type="scientific">Triparma columacea</name>
    <dbReference type="NCBI Taxonomy" id="722753"/>
    <lineage>
        <taxon>Eukaryota</taxon>
        <taxon>Sar</taxon>
        <taxon>Stramenopiles</taxon>
        <taxon>Ochrophyta</taxon>
        <taxon>Bolidophyceae</taxon>
        <taxon>Parmales</taxon>
        <taxon>Triparmaceae</taxon>
        <taxon>Triparma</taxon>
    </lineage>
</organism>
<evidence type="ECO:0000256" key="1">
    <source>
        <dbReference type="SAM" id="MobiDB-lite"/>
    </source>
</evidence>
<accession>A0A9W7LF66</accession>
<proteinExistence type="predicted"/>
<evidence type="ECO:0000313" key="3">
    <source>
        <dbReference type="Proteomes" id="UP001165065"/>
    </source>
</evidence>
<dbReference type="OrthoDB" id="49090at2759"/>
<evidence type="ECO:0008006" key="4">
    <source>
        <dbReference type="Google" id="ProtNLM"/>
    </source>
</evidence>
<reference evidence="3" key="1">
    <citation type="journal article" date="2023" name="Commun. Biol.">
        <title>Genome analysis of Parmales, the sister group of diatoms, reveals the evolutionary specialization of diatoms from phago-mixotrophs to photoautotrophs.</title>
        <authorList>
            <person name="Ban H."/>
            <person name="Sato S."/>
            <person name="Yoshikawa S."/>
            <person name="Yamada K."/>
            <person name="Nakamura Y."/>
            <person name="Ichinomiya M."/>
            <person name="Sato N."/>
            <person name="Blanc-Mathieu R."/>
            <person name="Endo H."/>
            <person name="Kuwata A."/>
            <person name="Ogata H."/>
        </authorList>
    </citation>
    <scope>NUCLEOTIDE SEQUENCE [LARGE SCALE GENOMIC DNA]</scope>
</reference>
<dbReference type="EMBL" id="BRYA01000362">
    <property type="protein sequence ID" value="GMI47833.1"/>
    <property type="molecule type" value="Genomic_DNA"/>
</dbReference>
<feature type="region of interest" description="Disordered" evidence="1">
    <location>
        <begin position="259"/>
        <end position="282"/>
    </location>
</feature>
<dbReference type="AlphaFoldDB" id="A0A9W7LF66"/>
<feature type="compositionally biased region" description="Basic residues" evidence="1">
    <location>
        <begin position="195"/>
        <end position="218"/>
    </location>
</feature>
<feature type="region of interest" description="Disordered" evidence="1">
    <location>
        <begin position="123"/>
        <end position="246"/>
    </location>
</feature>
<evidence type="ECO:0000313" key="2">
    <source>
        <dbReference type="EMBL" id="GMI47833.1"/>
    </source>
</evidence>
<comment type="caution">
    <text evidence="2">The sequence shown here is derived from an EMBL/GenBank/DDBJ whole genome shotgun (WGS) entry which is preliminary data.</text>
</comment>